<feature type="region of interest" description="Disordered" evidence="7">
    <location>
        <begin position="414"/>
        <end position="487"/>
    </location>
</feature>
<organism evidence="9 10">
    <name type="scientific">Phialocephala subalpina</name>
    <dbReference type="NCBI Taxonomy" id="576137"/>
    <lineage>
        <taxon>Eukaryota</taxon>
        <taxon>Fungi</taxon>
        <taxon>Dikarya</taxon>
        <taxon>Ascomycota</taxon>
        <taxon>Pezizomycotina</taxon>
        <taxon>Leotiomycetes</taxon>
        <taxon>Helotiales</taxon>
        <taxon>Mollisiaceae</taxon>
        <taxon>Phialocephala</taxon>
        <taxon>Phialocephala fortinii species complex</taxon>
    </lineage>
</organism>
<name>A0A1L7WDN5_9HELO</name>
<feature type="compositionally biased region" description="Basic and acidic residues" evidence="7">
    <location>
        <begin position="987"/>
        <end position="997"/>
    </location>
</feature>
<feature type="compositionally biased region" description="Polar residues" evidence="7">
    <location>
        <begin position="178"/>
        <end position="190"/>
    </location>
</feature>
<evidence type="ECO:0000256" key="2">
    <source>
        <dbReference type="ARBA" id="ARBA00009824"/>
    </source>
</evidence>
<feature type="compositionally biased region" description="Basic and acidic residues" evidence="7">
    <location>
        <begin position="216"/>
        <end position="225"/>
    </location>
</feature>
<feature type="transmembrane region" description="Helical" evidence="8">
    <location>
        <begin position="587"/>
        <end position="612"/>
    </location>
</feature>
<feature type="compositionally biased region" description="Polar residues" evidence="7">
    <location>
        <begin position="1160"/>
        <end position="1174"/>
    </location>
</feature>
<evidence type="ECO:0000256" key="8">
    <source>
        <dbReference type="SAM" id="Phobius"/>
    </source>
</evidence>
<dbReference type="Pfam" id="PF05277">
    <property type="entry name" value="DUF726"/>
    <property type="match status" value="1"/>
</dbReference>
<dbReference type="SUPFAM" id="SSF53474">
    <property type="entry name" value="alpha/beta-Hydrolases"/>
    <property type="match status" value="1"/>
</dbReference>
<gene>
    <name evidence="9" type="ORF">PAC_00780</name>
</gene>
<evidence type="ECO:0000313" key="9">
    <source>
        <dbReference type="EMBL" id="CZR50906.1"/>
    </source>
</evidence>
<keyword evidence="6" id="KW-0175">Coiled coil</keyword>
<evidence type="ECO:0000256" key="5">
    <source>
        <dbReference type="ARBA" id="ARBA00023136"/>
    </source>
</evidence>
<feature type="compositionally biased region" description="Polar residues" evidence="7">
    <location>
        <begin position="452"/>
        <end position="465"/>
    </location>
</feature>
<dbReference type="GO" id="GO:0016020">
    <property type="term" value="C:membrane"/>
    <property type="evidence" value="ECO:0007669"/>
    <property type="project" value="UniProtKB-SubCell"/>
</dbReference>
<feature type="coiled-coil region" evidence="6">
    <location>
        <begin position="935"/>
        <end position="966"/>
    </location>
</feature>
<feature type="compositionally biased region" description="Polar residues" evidence="7">
    <location>
        <begin position="1046"/>
        <end position="1055"/>
    </location>
</feature>
<evidence type="ECO:0000256" key="1">
    <source>
        <dbReference type="ARBA" id="ARBA00004141"/>
    </source>
</evidence>
<evidence type="ECO:0000256" key="3">
    <source>
        <dbReference type="ARBA" id="ARBA00022692"/>
    </source>
</evidence>
<sequence>MPESGPVPVNTEKAEAVSNGDVADIPAPPAELDDFGLPMKKHKVSSPVESDAEDEEGPQEGRKEVNGHTSSREEGSARNARSQKEPQREESSEEEEEFKDARSTPQPATPLPVLADSEENVQTNLIPAVELPKVKETVKEIEPSKDEVVDEPANAAEPETETKSAPESPKQDTKEGKQSQGNSGVQTPKTPNGHLRGQSSTGGGVSEWSHQQWTTKPEETPKKEEDEWQVMPAYAPYDIYDDDNKLVAKEHDSDVEEDVYDGLGGAGKGYTRVQLDEDAQSATSLDENTQYLFKDVNGGTGAGVEDDEQRDAVSQMQATKDLLTEGQRIAYVGMTRLILSTMCKQAEDTASAKGSKKEMKMAAEAMQMWSQKMMVRLYAHMEISTAEQIMIEQLSEHGVVPEDMTPTLMQNARVKNPMAEERPSTSSDVLSTRTESMASSDKSPRPSISSKQSVVSPRIPQTPSTPDLYDEPPAAVPPPYQKHEGDDLPAVRTPNQLPTTANLDIDLRWTVLCDLFLTLIADSVYDARSRVLLEKVGENMDVSWLEICRFEKRVTDALEMQQAAEKENWNEDEHKENRRKMALKKRYVMMGLATVGGSLVIGLSAGLLAPVIGAGLAAGFTTIGVAGTSGFLAGAGGAAIITSGAAASGGIIAVRAANRRTGAVKTFEYRPLHNNKRVNLIVTVSGWMTGKVDDVRLPYSTVDPVMGDIYSVLWEPEMLTSMGDTINILATEALTQGLQQVLGSTILISLMAALQLPVVLTKLAYLIDNPWTVSLDRANSAGLILADSLIDRNLGTRPITFVGYSLGSRVIFSCLKELARKGAYGLVQNVYLFGSPIVAKKEEYLKARGVVAGRFVNGFARNDWILAYLFRLTSGGISKVAGIAPVDDIPGLENIDVTEFVPGHMAYRTAMPRLLREVGWLVESDEFTEIEDPDPENHQQRQRELINEIEEARKEFEKKEKEKEAKGKFGFFSRKKKEVVQKKEWEMYEEHKGEPSKPKGSNVEDEEGNNHGVLFDIDAIRAELASEQMEVRELKSTLPPMKLDLGSSSRNSLNPRESLRETKSYEVPGSNTLKVTKSATSPLPRQPSSEYIPTFKSTPRYGEEEEEEVQMSFDTAYYSPPRSAATSSNHLPLRLNSPLPAPPTPEPTDRAAALQRPELKSSSTLPVPGTTSTLPPLDFGHNAWADDDDEEFGKEREMELSFA</sequence>
<comment type="similarity">
    <text evidence="2">Belongs to the TMCO4 family.</text>
</comment>
<evidence type="ECO:0000313" key="10">
    <source>
        <dbReference type="Proteomes" id="UP000184330"/>
    </source>
</evidence>
<feature type="compositionally biased region" description="Basic and acidic residues" evidence="7">
    <location>
        <begin position="132"/>
        <end position="147"/>
    </location>
</feature>
<keyword evidence="4 8" id="KW-1133">Transmembrane helix</keyword>
<feature type="compositionally biased region" description="Basic and acidic residues" evidence="7">
    <location>
        <begin position="1193"/>
        <end position="1203"/>
    </location>
</feature>
<dbReference type="InterPro" id="IPR029058">
    <property type="entry name" value="AB_hydrolase_fold"/>
</dbReference>
<feature type="region of interest" description="Disordered" evidence="7">
    <location>
        <begin position="1035"/>
        <end position="1203"/>
    </location>
</feature>
<keyword evidence="10" id="KW-1185">Reference proteome</keyword>
<comment type="subcellular location">
    <subcellularLocation>
        <location evidence="1">Membrane</location>
        <topology evidence="1">Multi-pass membrane protein</topology>
    </subcellularLocation>
</comment>
<feature type="compositionally biased region" description="Basic and acidic residues" evidence="7">
    <location>
        <begin position="59"/>
        <end position="90"/>
    </location>
</feature>
<accession>A0A1L7WDN5</accession>
<feature type="compositionally biased region" description="Low complexity" evidence="7">
    <location>
        <begin position="439"/>
        <end position="451"/>
    </location>
</feature>
<evidence type="ECO:0000256" key="4">
    <source>
        <dbReference type="ARBA" id="ARBA00022989"/>
    </source>
</evidence>
<evidence type="ECO:0000256" key="7">
    <source>
        <dbReference type="SAM" id="MobiDB-lite"/>
    </source>
</evidence>
<dbReference type="PANTHER" id="PTHR17920:SF3">
    <property type="entry name" value="TRANSMEMBRANE AND COILED-COIL DOMAIN-CONTAINING PROTEIN 4"/>
    <property type="match status" value="1"/>
</dbReference>
<feature type="region of interest" description="Disordered" evidence="7">
    <location>
        <begin position="987"/>
        <end position="1011"/>
    </location>
</feature>
<keyword evidence="5 8" id="KW-0472">Membrane</keyword>
<reference evidence="9 10" key="1">
    <citation type="submission" date="2016-03" db="EMBL/GenBank/DDBJ databases">
        <authorList>
            <person name="Ploux O."/>
        </authorList>
    </citation>
    <scope>NUCLEOTIDE SEQUENCE [LARGE SCALE GENOMIC DNA]</scope>
    <source>
        <strain evidence="9 10">UAMH 11012</strain>
    </source>
</reference>
<dbReference type="PANTHER" id="PTHR17920">
    <property type="entry name" value="TRANSMEMBRANE AND COILED-COIL DOMAIN-CONTAINING PROTEIN 4 TMCO4"/>
    <property type="match status" value="1"/>
</dbReference>
<dbReference type="OrthoDB" id="277931at2759"/>
<dbReference type="Proteomes" id="UP000184330">
    <property type="component" value="Unassembled WGS sequence"/>
</dbReference>
<proteinExistence type="inferred from homology"/>
<feature type="compositionally biased region" description="Polar residues" evidence="7">
    <location>
        <begin position="1069"/>
        <end position="1097"/>
    </location>
</feature>
<protein>
    <submittedName>
        <fullName evidence="9">Related to DUF726 domain protein</fullName>
    </submittedName>
</protein>
<feature type="region of interest" description="Disordered" evidence="7">
    <location>
        <begin position="1"/>
        <end position="229"/>
    </location>
</feature>
<feature type="compositionally biased region" description="Basic and acidic residues" evidence="7">
    <location>
        <begin position="160"/>
        <end position="177"/>
    </location>
</feature>
<dbReference type="EMBL" id="FJOG01000001">
    <property type="protein sequence ID" value="CZR50906.1"/>
    <property type="molecule type" value="Genomic_DNA"/>
</dbReference>
<dbReference type="AlphaFoldDB" id="A0A1L7WDN5"/>
<dbReference type="InterPro" id="IPR007941">
    <property type="entry name" value="DUF726"/>
</dbReference>
<keyword evidence="3 8" id="KW-0812">Transmembrane</keyword>
<evidence type="ECO:0000256" key="6">
    <source>
        <dbReference type="SAM" id="Coils"/>
    </source>
</evidence>
<feature type="compositionally biased region" description="Polar residues" evidence="7">
    <location>
        <begin position="424"/>
        <end position="438"/>
    </location>
</feature>